<dbReference type="EMBL" id="FN655585">
    <property type="protein sequence ID" value="CBY39596.1"/>
    <property type="molecule type" value="Genomic_DNA"/>
</dbReference>
<dbReference type="AlphaFoldDB" id="E4YVW1"/>
<reference evidence="1" key="1">
    <citation type="journal article" date="2010" name="Science">
        <title>Plasticity of animal genome architecture unmasked by rapid evolution of a pelagic tunicate.</title>
        <authorList>
            <person name="Denoeud F."/>
            <person name="Henriet S."/>
            <person name="Mungpakdee S."/>
            <person name="Aury J.M."/>
            <person name="Da Silva C."/>
            <person name="Brinkmann H."/>
            <person name="Mikhaleva J."/>
            <person name="Olsen L.C."/>
            <person name="Jubin C."/>
            <person name="Canestro C."/>
            <person name="Bouquet J.M."/>
            <person name="Danks G."/>
            <person name="Poulain J."/>
            <person name="Campsteijn C."/>
            <person name="Adamski M."/>
            <person name="Cross I."/>
            <person name="Yadetie F."/>
            <person name="Muffato M."/>
            <person name="Louis A."/>
            <person name="Butcher S."/>
            <person name="Tsagkogeorga G."/>
            <person name="Konrad A."/>
            <person name="Singh S."/>
            <person name="Jensen M.F."/>
            <person name="Cong E.H."/>
            <person name="Eikeseth-Otteraa H."/>
            <person name="Noel B."/>
            <person name="Anthouard V."/>
            <person name="Porcel B.M."/>
            <person name="Kachouri-Lafond R."/>
            <person name="Nishino A."/>
            <person name="Ugolini M."/>
            <person name="Chourrout P."/>
            <person name="Nishida H."/>
            <person name="Aasland R."/>
            <person name="Huzurbazar S."/>
            <person name="Westhof E."/>
            <person name="Delsuc F."/>
            <person name="Lehrach H."/>
            <person name="Reinhardt R."/>
            <person name="Weissenbach J."/>
            <person name="Roy S.W."/>
            <person name="Artiguenave F."/>
            <person name="Postlethwait J.H."/>
            <person name="Manak J.R."/>
            <person name="Thompson E.M."/>
            <person name="Jaillon O."/>
            <person name="Du Pasquier L."/>
            <person name="Boudinot P."/>
            <person name="Liberles D.A."/>
            <person name="Volff J.N."/>
            <person name="Philippe H."/>
            <person name="Lenhard B."/>
            <person name="Roest Crollius H."/>
            <person name="Wincker P."/>
            <person name="Chourrout D."/>
        </authorList>
    </citation>
    <scope>NUCLEOTIDE SEQUENCE [LARGE SCALE GENOMIC DNA]</scope>
</reference>
<accession>E4YVW1</accession>
<dbReference type="Proteomes" id="UP000011014">
    <property type="component" value="Unassembled WGS sequence"/>
</dbReference>
<organism evidence="1">
    <name type="scientific">Oikopleura dioica</name>
    <name type="common">Tunicate</name>
    <dbReference type="NCBI Taxonomy" id="34765"/>
    <lineage>
        <taxon>Eukaryota</taxon>
        <taxon>Metazoa</taxon>
        <taxon>Chordata</taxon>
        <taxon>Tunicata</taxon>
        <taxon>Appendicularia</taxon>
        <taxon>Copelata</taxon>
        <taxon>Oikopleuridae</taxon>
        <taxon>Oikopleura</taxon>
    </lineage>
</organism>
<evidence type="ECO:0000313" key="1">
    <source>
        <dbReference type="EMBL" id="CBY39596.1"/>
    </source>
</evidence>
<sequence length="60" mass="6715">ASPDMSQTISIVAEKLKTFDTFGNHKSERVLKVTWPLSVDDEIGILLSRLSKEFALVVPR</sequence>
<gene>
    <name evidence="1" type="ORF">GSOID_T00020171001</name>
</gene>
<protein>
    <submittedName>
        <fullName evidence="1">Uncharacterized protein</fullName>
    </submittedName>
</protein>
<proteinExistence type="predicted"/>
<name>E4YVW1_OIKDI</name>
<feature type="non-terminal residue" evidence="1">
    <location>
        <position position="1"/>
    </location>
</feature>